<name>A0AA88D813_FICCA</name>
<gene>
    <name evidence="1" type="ORF">TIFTF001_002554</name>
</gene>
<reference evidence="1" key="1">
    <citation type="submission" date="2023-07" db="EMBL/GenBank/DDBJ databases">
        <title>draft genome sequence of fig (Ficus carica).</title>
        <authorList>
            <person name="Takahashi T."/>
            <person name="Nishimura K."/>
        </authorList>
    </citation>
    <scope>NUCLEOTIDE SEQUENCE</scope>
</reference>
<dbReference type="AlphaFoldDB" id="A0AA88D813"/>
<dbReference type="EMBL" id="BTGU01000002">
    <property type="protein sequence ID" value="GMN29754.1"/>
    <property type="molecule type" value="Genomic_DNA"/>
</dbReference>
<keyword evidence="2" id="KW-1185">Reference proteome</keyword>
<organism evidence="1 2">
    <name type="scientific">Ficus carica</name>
    <name type="common">Common fig</name>
    <dbReference type="NCBI Taxonomy" id="3494"/>
    <lineage>
        <taxon>Eukaryota</taxon>
        <taxon>Viridiplantae</taxon>
        <taxon>Streptophyta</taxon>
        <taxon>Embryophyta</taxon>
        <taxon>Tracheophyta</taxon>
        <taxon>Spermatophyta</taxon>
        <taxon>Magnoliopsida</taxon>
        <taxon>eudicotyledons</taxon>
        <taxon>Gunneridae</taxon>
        <taxon>Pentapetalae</taxon>
        <taxon>rosids</taxon>
        <taxon>fabids</taxon>
        <taxon>Rosales</taxon>
        <taxon>Moraceae</taxon>
        <taxon>Ficeae</taxon>
        <taxon>Ficus</taxon>
    </lineage>
</organism>
<proteinExistence type="predicted"/>
<accession>A0AA88D813</accession>
<evidence type="ECO:0000313" key="1">
    <source>
        <dbReference type="EMBL" id="GMN29754.1"/>
    </source>
</evidence>
<evidence type="ECO:0000313" key="2">
    <source>
        <dbReference type="Proteomes" id="UP001187192"/>
    </source>
</evidence>
<protein>
    <submittedName>
        <fullName evidence="1">Uncharacterized protein</fullName>
    </submittedName>
</protein>
<sequence length="81" mass="9020">MRQMHGGRGTWLCDVQAMVGFATRVAGYVKGRAASRDLLCHGSLLQGMHAVWDHGSERRKGGPWRWTFGWWGSPVPGVLKN</sequence>
<comment type="caution">
    <text evidence="1">The sequence shown here is derived from an EMBL/GenBank/DDBJ whole genome shotgun (WGS) entry which is preliminary data.</text>
</comment>
<dbReference type="Proteomes" id="UP001187192">
    <property type="component" value="Unassembled WGS sequence"/>
</dbReference>